<evidence type="ECO:0000313" key="4">
    <source>
        <dbReference type="EMBL" id="OOS26125.1"/>
    </source>
</evidence>
<feature type="chain" id="PRO_5012006788" description="Porin opacity type domain-containing protein" evidence="2">
    <location>
        <begin position="20"/>
        <end position="210"/>
    </location>
</feature>
<evidence type="ECO:0000256" key="1">
    <source>
        <dbReference type="ARBA" id="ARBA00009830"/>
    </source>
</evidence>
<comment type="similarity">
    <text evidence="1">Belongs to the opacity porin family.</text>
</comment>
<dbReference type="Pfam" id="PF02462">
    <property type="entry name" value="Opacity"/>
    <property type="match status" value="1"/>
</dbReference>
<reference evidence="4 5" key="1">
    <citation type="submission" date="2017-02" db="EMBL/GenBank/DDBJ databases">
        <title>Draft genome sequence of Moraxella porci CCUG 54912T type strain.</title>
        <authorList>
            <person name="Salva-Serra F."/>
            <person name="Engstrom-Jakobsson H."/>
            <person name="Thorell K."/>
            <person name="Jaen-Luchoro D."/>
            <person name="Gonzales-Siles L."/>
            <person name="Karlsson R."/>
            <person name="Yazdan S."/>
            <person name="Boulund F."/>
            <person name="Johnning A."/>
            <person name="Engstrand L."/>
            <person name="Kristiansson E."/>
            <person name="Moore E."/>
        </authorList>
    </citation>
    <scope>NUCLEOTIDE SEQUENCE [LARGE SCALE GENOMIC DNA]</scope>
    <source>
        <strain evidence="4 5">CCUG 54912</strain>
    </source>
</reference>
<dbReference type="GO" id="GO:0015288">
    <property type="term" value="F:porin activity"/>
    <property type="evidence" value="ECO:0007669"/>
    <property type="project" value="InterPro"/>
</dbReference>
<sequence>MKKLSVLALAMITATAANASIYDTPTNAGQWYWQADLGYSELDFDFGESNRTEDGVGGRISIGKDKGNYRYAYDYSYFGNAEDNYYYRDGTAYIHDEYNVYAHSIGASAFYDFKNTSKLTPYVGARVGVNFLSDELRRCVSSYSYGGEFCGYSEDNNTDTRVGVGGIVGVSYQATPVVAVNVSGEYNYLGKVGDIKVDQTGANIGVRMNF</sequence>
<keyword evidence="2" id="KW-0732">Signal</keyword>
<evidence type="ECO:0000313" key="5">
    <source>
        <dbReference type="Proteomes" id="UP000190683"/>
    </source>
</evidence>
<dbReference type="Gene3D" id="2.40.160.20">
    <property type="match status" value="1"/>
</dbReference>
<dbReference type="InterPro" id="IPR011250">
    <property type="entry name" value="OMP/PagP_B-barrel"/>
</dbReference>
<protein>
    <recommendedName>
        <fullName evidence="3">Porin opacity type domain-containing protein</fullName>
    </recommendedName>
</protein>
<feature type="domain" description="Porin opacity type" evidence="3">
    <location>
        <begin position="63"/>
        <end position="210"/>
    </location>
</feature>
<dbReference type="GO" id="GO:0009279">
    <property type="term" value="C:cell outer membrane"/>
    <property type="evidence" value="ECO:0007669"/>
    <property type="project" value="UniProtKB-ARBA"/>
</dbReference>
<keyword evidence="5" id="KW-1185">Reference proteome</keyword>
<name>A0A1T0CUU6_9GAMM</name>
<evidence type="ECO:0000256" key="2">
    <source>
        <dbReference type="SAM" id="SignalP"/>
    </source>
</evidence>
<comment type="caution">
    <text evidence="4">The sequence shown here is derived from an EMBL/GenBank/DDBJ whole genome shotgun (WGS) entry which is preliminary data.</text>
</comment>
<dbReference type="AlphaFoldDB" id="A0A1T0CUU6"/>
<evidence type="ECO:0000259" key="3">
    <source>
        <dbReference type="Pfam" id="PF02462"/>
    </source>
</evidence>
<organism evidence="4 5">
    <name type="scientific">Moraxella porci DSM 25326</name>
    <dbReference type="NCBI Taxonomy" id="573983"/>
    <lineage>
        <taxon>Bacteria</taxon>
        <taxon>Pseudomonadati</taxon>
        <taxon>Pseudomonadota</taxon>
        <taxon>Gammaproteobacteria</taxon>
        <taxon>Moraxellales</taxon>
        <taxon>Moraxellaceae</taxon>
        <taxon>Moraxella</taxon>
    </lineage>
</organism>
<dbReference type="EMBL" id="MUYV01000002">
    <property type="protein sequence ID" value="OOS26125.1"/>
    <property type="molecule type" value="Genomic_DNA"/>
</dbReference>
<accession>A0A1T0CUU6</accession>
<dbReference type="RefSeq" id="WP_078317274.1">
    <property type="nucleotide sequence ID" value="NZ_MUYV01000002.1"/>
</dbReference>
<feature type="signal peptide" evidence="2">
    <location>
        <begin position="1"/>
        <end position="19"/>
    </location>
</feature>
<dbReference type="Proteomes" id="UP000190683">
    <property type="component" value="Unassembled WGS sequence"/>
</dbReference>
<dbReference type="InterPro" id="IPR003394">
    <property type="entry name" value="Porin_opacity"/>
</dbReference>
<proteinExistence type="inferred from homology"/>
<dbReference type="SUPFAM" id="SSF56925">
    <property type="entry name" value="OMPA-like"/>
    <property type="match status" value="1"/>
</dbReference>
<gene>
    <name evidence="4" type="ORF">B0681_03010</name>
</gene>
<dbReference type="STRING" id="573983.B0681_03010"/>